<keyword evidence="7" id="KW-0326">Glycosidase</keyword>
<sequence>MSHSTAYFLVGQSYVYVPPKNTAPQKMFGYLFHFVLATILSTGLTDANKSVYNQLDDSAAFQDEQFLPSGSIFLESSLPDDIILDDTWRYRPFPGIQVPVVRSPYPTFGSPWPLPQFWSSSFCYYNLDSENFNFKLNKISNDILKSAINRYTYIIQNKLGFGIYPKIWQHDDYKLPTYNFKNYQLECRRNAGKSHQYDSNTGKNTYKSNIMRRKNHMPFVSHRPYTSYRQYISGQISRLIKKYKLSSLIMPYTGSQKFALLHVIKSGSSWPHIDMDESYILGVSEDGILIVANETWGALRALETLSQLMWTSGDQSYVFINETYIEDFPRFKHRGLMLDTSRHYMSKSVILLNLEAMSYNKLNVFHWHIVDDQSFPYQSHAFPELSAKGAYREDLVYTSKDISEILEFARFRGIRVIPEFDIPGHTRSVSLSHPEIMSQCSQKTGYFGPLNPALNRTYTFLEKLFNEVFSLFVDEYIHLGGDEVETVCWKSDPHIMQSEQYSTQFSPTFWNNYFWRQVQNLVTRIGNSNPDLRRNLIVWQDVLNHVTEVKKTSLIQVWSTSPTSYLSQGHNIVYSTCWYLDSLNDIKRWTDFYLCDPANDAPINTQQQIFGGEACMWSEYQSDYTVLLRIWPTTSAVAERLWSPRDTVDLVYAGPRIEEQRCRLINRGIPAGVLLGPGYCEGRKPQISPWDVNEIVLDEHKNIKPGIKWNPHSNSYDYDVNNNNNNGNNDNCHTTTSIDTFHLWNSGIDLLIGIFIGIIITFLLRNRNFSLFRKFSRTVIPKYAVFLIISTILVLMICLDRKYSTFSTVWNGYYYPHHYDSNINHNIMKDRGYHRRRGYNPTS</sequence>
<dbReference type="GO" id="GO:0005975">
    <property type="term" value="P:carbohydrate metabolic process"/>
    <property type="evidence" value="ECO:0007669"/>
    <property type="project" value="InterPro"/>
</dbReference>
<dbReference type="WBParaSite" id="TREG1_7600.3">
    <property type="protein sequence ID" value="TREG1_7600.3"/>
    <property type="gene ID" value="TREG1_7600"/>
</dbReference>
<feature type="domain" description="Glycoside hydrolase family 20 catalytic" evidence="10">
    <location>
        <begin position="331"/>
        <end position="644"/>
    </location>
</feature>
<organism evidence="12 13">
    <name type="scientific">Trichobilharzia regenti</name>
    <name type="common">Nasal bird schistosome</name>
    <dbReference type="NCBI Taxonomy" id="157069"/>
    <lineage>
        <taxon>Eukaryota</taxon>
        <taxon>Metazoa</taxon>
        <taxon>Spiralia</taxon>
        <taxon>Lophotrochozoa</taxon>
        <taxon>Platyhelminthes</taxon>
        <taxon>Trematoda</taxon>
        <taxon>Digenea</taxon>
        <taxon>Strigeidida</taxon>
        <taxon>Schistosomatoidea</taxon>
        <taxon>Schistosomatidae</taxon>
        <taxon>Trichobilharzia</taxon>
    </lineage>
</organism>
<evidence type="ECO:0000256" key="1">
    <source>
        <dbReference type="ARBA" id="ARBA00001231"/>
    </source>
</evidence>
<keyword evidence="9" id="KW-1133">Transmembrane helix</keyword>
<evidence type="ECO:0000256" key="6">
    <source>
        <dbReference type="ARBA" id="ARBA00023180"/>
    </source>
</evidence>
<dbReference type="PRINTS" id="PR00738">
    <property type="entry name" value="GLHYDRLASE20"/>
</dbReference>
<accession>A0AA85KBV1</accession>
<evidence type="ECO:0000259" key="11">
    <source>
        <dbReference type="Pfam" id="PF14845"/>
    </source>
</evidence>
<evidence type="ECO:0000256" key="7">
    <source>
        <dbReference type="ARBA" id="ARBA00023295"/>
    </source>
</evidence>
<dbReference type="Gene3D" id="3.20.20.80">
    <property type="entry name" value="Glycosidases"/>
    <property type="match status" value="1"/>
</dbReference>
<dbReference type="EC" id="3.2.1.52" evidence="3"/>
<keyword evidence="9" id="KW-0812">Transmembrane</keyword>
<dbReference type="WBParaSite" id="TREG1_7600.4">
    <property type="protein sequence ID" value="TREG1_7600.4"/>
    <property type="gene ID" value="TREG1_7600"/>
</dbReference>
<evidence type="ECO:0000256" key="5">
    <source>
        <dbReference type="ARBA" id="ARBA00022801"/>
    </source>
</evidence>
<evidence type="ECO:0000256" key="8">
    <source>
        <dbReference type="PIRSR" id="PIRSR625705-1"/>
    </source>
</evidence>
<feature type="active site" description="Proton donor" evidence="8">
    <location>
        <position position="483"/>
    </location>
</feature>
<dbReference type="FunFam" id="3.20.20.80:FF:000063">
    <property type="entry name" value="Beta-hexosaminidase"/>
    <property type="match status" value="1"/>
</dbReference>
<dbReference type="AlphaFoldDB" id="A0AA85KBV1"/>
<keyword evidence="12" id="KW-1185">Reference proteome</keyword>
<feature type="transmembrane region" description="Helical" evidence="9">
    <location>
        <begin position="741"/>
        <end position="764"/>
    </location>
</feature>
<dbReference type="Proteomes" id="UP000050795">
    <property type="component" value="Unassembled WGS sequence"/>
</dbReference>
<dbReference type="GO" id="GO:0016020">
    <property type="term" value="C:membrane"/>
    <property type="evidence" value="ECO:0007669"/>
    <property type="project" value="TreeGrafter"/>
</dbReference>
<reference evidence="13 14" key="2">
    <citation type="submission" date="2023-11" db="UniProtKB">
        <authorList>
            <consortium name="WormBaseParasite"/>
        </authorList>
    </citation>
    <scope>IDENTIFICATION</scope>
</reference>
<dbReference type="GO" id="GO:0006689">
    <property type="term" value="P:ganglioside catabolic process"/>
    <property type="evidence" value="ECO:0007669"/>
    <property type="project" value="TreeGrafter"/>
</dbReference>
<dbReference type="InterPro" id="IPR025705">
    <property type="entry name" value="Beta_hexosaminidase_sua/sub"/>
</dbReference>
<evidence type="ECO:0000259" key="10">
    <source>
        <dbReference type="Pfam" id="PF00728"/>
    </source>
</evidence>
<evidence type="ECO:0000313" key="13">
    <source>
        <dbReference type="WBParaSite" id="TREG1_7600.3"/>
    </source>
</evidence>
<evidence type="ECO:0000313" key="12">
    <source>
        <dbReference type="Proteomes" id="UP000050795"/>
    </source>
</evidence>
<dbReference type="GO" id="GO:0004563">
    <property type="term" value="F:beta-N-acetylhexosaminidase activity"/>
    <property type="evidence" value="ECO:0007669"/>
    <property type="project" value="UniProtKB-EC"/>
</dbReference>
<dbReference type="GO" id="GO:0005764">
    <property type="term" value="C:lysosome"/>
    <property type="evidence" value="ECO:0007669"/>
    <property type="project" value="TreeGrafter"/>
</dbReference>
<dbReference type="SUPFAM" id="SSF51445">
    <property type="entry name" value="(Trans)glycosidases"/>
    <property type="match status" value="1"/>
</dbReference>
<dbReference type="InterPro" id="IPR015883">
    <property type="entry name" value="Glyco_hydro_20_cat"/>
</dbReference>
<protein>
    <recommendedName>
        <fullName evidence="3">beta-N-acetylhexosaminidase</fullName>
        <ecNumber evidence="3">3.2.1.52</ecNumber>
    </recommendedName>
</protein>
<dbReference type="Gene3D" id="3.30.379.10">
    <property type="entry name" value="Chitobiase/beta-hexosaminidase domain 2-like"/>
    <property type="match status" value="1"/>
</dbReference>
<dbReference type="PANTHER" id="PTHR22600:SF21">
    <property type="entry name" value="BETA-HEXOSAMINIDASE A"/>
    <property type="match status" value="1"/>
</dbReference>
<keyword evidence="5" id="KW-0378">Hydrolase</keyword>
<dbReference type="Pfam" id="PF00728">
    <property type="entry name" value="Glyco_hydro_20"/>
    <property type="match status" value="1"/>
</dbReference>
<dbReference type="InterPro" id="IPR029018">
    <property type="entry name" value="Hex-like_dom2"/>
</dbReference>
<feature type="transmembrane region" description="Helical" evidence="9">
    <location>
        <begin position="784"/>
        <end position="803"/>
    </location>
</feature>
<dbReference type="SUPFAM" id="SSF55545">
    <property type="entry name" value="beta-N-acetylhexosaminidase-like domain"/>
    <property type="match status" value="1"/>
</dbReference>
<dbReference type="GO" id="GO:0030203">
    <property type="term" value="P:glycosaminoglycan metabolic process"/>
    <property type="evidence" value="ECO:0007669"/>
    <property type="project" value="TreeGrafter"/>
</dbReference>
<reference evidence="12" key="1">
    <citation type="submission" date="2022-06" db="EMBL/GenBank/DDBJ databases">
        <authorList>
            <person name="Berger JAMES D."/>
            <person name="Berger JAMES D."/>
        </authorList>
    </citation>
    <scope>NUCLEOTIDE SEQUENCE [LARGE SCALE GENOMIC DNA]</scope>
</reference>
<name>A0AA85KBV1_TRIRE</name>
<dbReference type="PANTHER" id="PTHR22600">
    <property type="entry name" value="BETA-HEXOSAMINIDASE"/>
    <property type="match status" value="1"/>
</dbReference>
<proteinExistence type="inferred from homology"/>
<dbReference type="InterPro" id="IPR017853">
    <property type="entry name" value="GH"/>
</dbReference>
<comment type="catalytic activity">
    <reaction evidence="1">
        <text>Hydrolysis of terminal non-reducing N-acetyl-D-hexosamine residues in N-acetyl-beta-D-hexosaminides.</text>
        <dbReference type="EC" id="3.2.1.52"/>
    </reaction>
</comment>
<keyword evidence="9" id="KW-0472">Membrane</keyword>
<comment type="similarity">
    <text evidence="2">Belongs to the glycosyl hydrolase 20 family.</text>
</comment>
<feature type="domain" description="Beta-hexosaminidase eukaryotic type N-terminal" evidence="11">
    <location>
        <begin position="111"/>
        <end position="308"/>
    </location>
</feature>
<evidence type="ECO:0000256" key="9">
    <source>
        <dbReference type="SAM" id="Phobius"/>
    </source>
</evidence>
<keyword evidence="6" id="KW-0325">Glycoprotein</keyword>
<evidence type="ECO:0000256" key="3">
    <source>
        <dbReference type="ARBA" id="ARBA00012663"/>
    </source>
</evidence>
<evidence type="ECO:0000256" key="4">
    <source>
        <dbReference type="ARBA" id="ARBA00022729"/>
    </source>
</evidence>
<keyword evidence="4" id="KW-0732">Signal</keyword>
<evidence type="ECO:0000313" key="14">
    <source>
        <dbReference type="WBParaSite" id="TREG1_7600.4"/>
    </source>
</evidence>
<evidence type="ECO:0000256" key="2">
    <source>
        <dbReference type="ARBA" id="ARBA00006285"/>
    </source>
</evidence>
<dbReference type="InterPro" id="IPR029019">
    <property type="entry name" value="HEX_eukaryotic_N"/>
</dbReference>
<dbReference type="Pfam" id="PF14845">
    <property type="entry name" value="Glycohydro_20b2"/>
    <property type="match status" value="1"/>
</dbReference>